<dbReference type="EMBL" id="BQNB010011888">
    <property type="protein sequence ID" value="GJS96459.1"/>
    <property type="molecule type" value="Genomic_DNA"/>
</dbReference>
<organism evidence="1 2">
    <name type="scientific">Tanacetum coccineum</name>
    <dbReference type="NCBI Taxonomy" id="301880"/>
    <lineage>
        <taxon>Eukaryota</taxon>
        <taxon>Viridiplantae</taxon>
        <taxon>Streptophyta</taxon>
        <taxon>Embryophyta</taxon>
        <taxon>Tracheophyta</taxon>
        <taxon>Spermatophyta</taxon>
        <taxon>Magnoliopsida</taxon>
        <taxon>eudicotyledons</taxon>
        <taxon>Gunneridae</taxon>
        <taxon>Pentapetalae</taxon>
        <taxon>asterids</taxon>
        <taxon>campanulids</taxon>
        <taxon>Asterales</taxon>
        <taxon>Asteraceae</taxon>
        <taxon>Asteroideae</taxon>
        <taxon>Anthemideae</taxon>
        <taxon>Anthemidinae</taxon>
        <taxon>Tanacetum</taxon>
    </lineage>
</organism>
<comment type="caution">
    <text evidence="1">The sequence shown here is derived from an EMBL/GenBank/DDBJ whole genome shotgun (WGS) entry which is preliminary data.</text>
</comment>
<reference evidence="1" key="1">
    <citation type="journal article" date="2022" name="Int. J. Mol. Sci.">
        <title>Draft Genome of Tanacetum Coccineum: Genomic Comparison of Closely Related Tanacetum-Family Plants.</title>
        <authorList>
            <person name="Yamashiro T."/>
            <person name="Shiraishi A."/>
            <person name="Nakayama K."/>
            <person name="Satake H."/>
        </authorList>
    </citation>
    <scope>NUCLEOTIDE SEQUENCE</scope>
</reference>
<proteinExistence type="predicted"/>
<dbReference type="Proteomes" id="UP001151760">
    <property type="component" value="Unassembled WGS sequence"/>
</dbReference>
<sequence>MCTKPKRPKNSGWFKEKMLLTEALESRATLDVERMAFLADNRDTCSEQPSFNNDTNIDITSDSNITSYEQYLQETKNAVVQDTNSSTQQDALLMSVIEEMSSQVAKCNKVQKENKIVNETLTAELERYKEQVKNFDERQTFDLNDREKYMDG</sequence>
<gene>
    <name evidence="1" type="ORF">Tco_0803427</name>
</gene>
<keyword evidence="2" id="KW-1185">Reference proteome</keyword>
<reference evidence="1" key="2">
    <citation type="submission" date="2022-01" db="EMBL/GenBank/DDBJ databases">
        <authorList>
            <person name="Yamashiro T."/>
            <person name="Shiraishi A."/>
            <person name="Satake H."/>
            <person name="Nakayama K."/>
        </authorList>
    </citation>
    <scope>NUCLEOTIDE SEQUENCE</scope>
</reference>
<protein>
    <submittedName>
        <fullName evidence="1">Uncharacterized protein</fullName>
    </submittedName>
</protein>
<accession>A0ABQ5A1J3</accession>
<name>A0ABQ5A1J3_9ASTR</name>
<evidence type="ECO:0000313" key="2">
    <source>
        <dbReference type="Proteomes" id="UP001151760"/>
    </source>
</evidence>
<evidence type="ECO:0000313" key="1">
    <source>
        <dbReference type="EMBL" id="GJS96459.1"/>
    </source>
</evidence>